<dbReference type="AlphaFoldDB" id="E2AIE5"/>
<proteinExistence type="predicted"/>
<dbReference type="InParanoid" id="E2AIE5"/>
<gene>
    <name evidence="1" type="ORF">EAG_01796</name>
</gene>
<dbReference type="EMBL" id="GL439767">
    <property type="protein sequence ID" value="EFN66788.1"/>
    <property type="molecule type" value="Genomic_DNA"/>
</dbReference>
<organism evidence="2">
    <name type="scientific">Camponotus floridanus</name>
    <name type="common">Florida carpenter ant</name>
    <dbReference type="NCBI Taxonomy" id="104421"/>
    <lineage>
        <taxon>Eukaryota</taxon>
        <taxon>Metazoa</taxon>
        <taxon>Ecdysozoa</taxon>
        <taxon>Arthropoda</taxon>
        <taxon>Hexapoda</taxon>
        <taxon>Insecta</taxon>
        <taxon>Pterygota</taxon>
        <taxon>Neoptera</taxon>
        <taxon>Endopterygota</taxon>
        <taxon>Hymenoptera</taxon>
        <taxon>Apocrita</taxon>
        <taxon>Aculeata</taxon>
        <taxon>Formicoidea</taxon>
        <taxon>Formicidae</taxon>
        <taxon>Formicinae</taxon>
        <taxon>Camponotus</taxon>
    </lineage>
</organism>
<protein>
    <recommendedName>
        <fullName evidence="3">ZAD domain-containing protein</fullName>
    </recommendedName>
</protein>
<evidence type="ECO:0000313" key="1">
    <source>
        <dbReference type="EMBL" id="EFN66788.1"/>
    </source>
</evidence>
<reference evidence="1 2" key="1">
    <citation type="journal article" date="2010" name="Science">
        <title>Genomic comparison of the ants Camponotus floridanus and Harpegnathos saltator.</title>
        <authorList>
            <person name="Bonasio R."/>
            <person name="Zhang G."/>
            <person name="Ye C."/>
            <person name="Mutti N.S."/>
            <person name="Fang X."/>
            <person name="Qin N."/>
            <person name="Donahue G."/>
            <person name="Yang P."/>
            <person name="Li Q."/>
            <person name="Li C."/>
            <person name="Zhang P."/>
            <person name="Huang Z."/>
            <person name="Berger S.L."/>
            <person name="Reinberg D."/>
            <person name="Wang J."/>
            <person name="Liebig J."/>
        </authorList>
    </citation>
    <scope>NUCLEOTIDE SEQUENCE [LARGE SCALE GENOMIC DNA]</scope>
    <source>
        <strain evidence="2">C129</strain>
    </source>
</reference>
<sequence>DSFCYVCDLFTSPNIRKKINDRVKDAYEYCFGFKITNQNENWIPHTVCANCYRILTTCHSSKNLSDLKISSPVTWGMPEKREDCFFCMTVTTGYNSKNRSQIKYMYTSKVNP</sequence>
<evidence type="ECO:0000313" key="2">
    <source>
        <dbReference type="Proteomes" id="UP000000311"/>
    </source>
</evidence>
<accession>E2AIE5</accession>
<feature type="non-terminal residue" evidence="1">
    <location>
        <position position="112"/>
    </location>
</feature>
<feature type="non-terminal residue" evidence="1">
    <location>
        <position position="1"/>
    </location>
</feature>
<dbReference type="Proteomes" id="UP000000311">
    <property type="component" value="Unassembled WGS sequence"/>
</dbReference>
<name>E2AIE5_CAMFO</name>
<keyword evidence="2" id="KW-1185">Reference proteome</keyword>
<dbReference type="OMA" id="CANCYRI"/>
<evidence type="ECO:0008006" key="3">
    <source>
        <dbReference type="Google" id="ProtNLM"/>
    </source>
</evidence>